<dbReference type="SUPFAM" id="SSF140869">
    <property type="entry name" value="GUN4-like"/>
    <property type="match status" value="1"/>
</dbReference>
<dbReference type="Gene3D" id="1.10.10.1770">
    <property type="entry name" value="Gun4-like"/>
    <property type="match status" value="1"/>
</dbReference>
<dbReference type="InParanoid" id="U5DLK6"/>
<dbReference type="InterPro" id="IPR008629">
    <property type="entry name" value="GUN4-like"/>
</dbReference>
<proteinExistence type="predicted"/>
<dbReference type="InterPro" id="IPR037215">
    <property type="entry name" value="GUN4-like_sf"/>
</dbReference>
<evidence type="ECO:0000313" key="5">
    <source>
        <dbReference type="Proteomes" id="UP000016960"/>
    </source>
</evidence>
<organism evidence="4 5">
    <name type="scientific">Rubidibacter lacunae KORDI 51-2</name>
    <dbReference type="NCBI Taxonomy" id="582515"/>
    <lineage>
        <taxon>Bacteria</taxon>
        <taxon>Bacillati</taxon>
        <taxon>Cyanobacteriota</taxon>
        <taxon>Cyanophyceae</taxon>
        <taxon>Oscillatoriophycideae</taxon>
        <taxon>Chroococcales</taxon>
        <taxon>Aphanothecaceae</taxon>
        <taxon>Rubidibacter</taxon>
    </lineage>
</organism>
<accession>U5DLK6</accession>
<dbReference type="Pfam" id="PF05419">
    <property type="entry name" value="GUN4"/>
    <property type="match status" value="1"/>
</dbReference>
<dbReference type="PATRIC" id="fig|582515.4.peg.1825"/>
<feature type="coiled-coil region" evidence="1">
    <location>
        <begin position="39"/>
        <end position="66"/>
    </location>
</feature>
<dbReference type="RefSeq" id="WP_022606342.1">
    <property type="nucleotide sequence ID" value="NZ_ASSJ01000041.1"/>
</dbReference>
<evidence type="ECO:0000256" key="1">
    <source>
        <dbReference type="SAM" id="Coils"/>
    </source>
</evidence>
<protein>
    <submittedName>
        <fullName evidence="4">GUN4 domain protein</fullName>
    </submittedName>
</protein>
<dbReference type="CDD" id="cd16383">
    <property type="entry name" value="GUN4"/>
    <property type="match status" value="1"/>
</dbReference>
<reference evidence="4 5" key="1">
    <citation type="submission" date="2013-05" db="EMBL/GenBank/DDBJ databases">
        <title>Draft genome sequence of Rubidibacter lacunae KORDI 51-2.</title>
        <authorList>
            <person name="Choi D.H."/>
            <person name="Noh J.H."/>
            <person name="Kwon K.-K."/>
            <person name="Lee J.-H."/>
            <person name="Ryu J.-Y."/>
        </authorList>
    </citation>
    <scope>NUCLEOTIDE SEQUENCE [LARGE SCALE GENOMIC DNA]</scope>
    <source>
        <strain evidence="4 5">KORDI 51-2</strain>
    </source>
</reference>
<comment type="caution">
    <text evidence="4">The sequence shown here is derived from an EMBL/GenBank/DDBJ whole genome shotgun (WGS) entry which is preliminary data.</text>
</comment>
<dbReference type="eggNOG" id="COG4249">
    <property type="taxonomic scope" value="Bacteria"/>
</dbReference>
<keyword evidence="1" id="KW-0175">Coiled coil</keyword>
<gene>
    <name evidence="4" type="ORF">KR51_00016170</name>
</gene>
<evidence type="ECO:0000259" key="3">
    <source>
        <dbReference type="Pfam" id="PF05419"/>
    </source>
</evidence>
<feature type="compositionally biased region" description="Pro residues" evidence="2">
    <location>
        <begin position="77"/>
        <end position="87"/>
    </location>
</feature>
<dbReference type="AlphaFoldDB" id="U5DLK6"/>
<feature type="compositionally biased region" description="Basic and acidic residues" evidence="2">
    <location>
        <begin position="93"/>
        <end position="104"/>
    </location>
</feature>
<dbReference type="EMBL" id="ASSJ01000041">
    <property type="protein sequence ID" value="ERN41767.1"/>
    <property type="molecule type" value="Genomic_DNA"/>
</dbReference>
<feature type="region of interest" description="Disordered" evidence="2">
    <location>
        <begin position="67"/>
        <end position="106"/>
    </location>
</feature>
<evidence type="ECO:0000313" key="4">
    <source>
        <dbReference type="EMBL" id="ERN41767.1"/>
    </source>
</evidence>
<dbReference type="OrthoDB" id="7915178at2"/>
<keyword evidence="5" id="KW-1185">Reference proteome</keyword>
<name>U5DLK6_9CHRO</name>
<dbReference type="Gene3D" id="1.25.40.620">
    <property type="match status" value="1"/>
</dbReference>
<dbReference type="Proteomes" id="UP000016960">
    <property type="component" value="Unassembled WGS sequence"/>
</dbReference>
<dbReference type="STRING" id="582515.KR51_00016170"/>
<sequence length="254" mass="29148">MNDCDLRHHYATFGLGAFGDLNKVPPMSNESETDLQPLVRSLQQELKQLREDQQLLRLEFDRLRNHTLSGGRAGQPLSPPVLEPNVPPVAAAPDHKKTEPDRTGGSRYSRLRSFLSDRKWKDADEETRRVMLEIVGREQEGWFDLDSIEQFPCDELRTIDQIWAQLTRGRFCFSVQKRIWLEVNRDYFAFGERIGWRENDRWLTYPQLAFHSNPNPPEGHLPVLRASGALLGAGSGIGTFRFSSLASRMIKCNL</sequence>
<dbReference type="PANTHER" id="PTHR34800">
    <property type="entry name" value="TETRAPYRROLE-BINDING PROTEIN, CHLOROPLASTIC"/>
    <property type="match status" value="1"/>
</dbReference>
<dbReference type="PANTHER" id="PTHR34800:SF1">
    <property type="entry name" value="TETRAPYRROLE-BINDING PROTEIN, CHLOROPLASTIC"/>
    <property type="match status" value="1"/>
</dbReference>
<evidence type="ECO:0000256" key="2">
    <source>
        <dbReference type="SAM" id="MobiDB-lite"/>
    </source>
</evidence>
<dbReference type="GO" id="GO:0046906">
    <property type="term" value="F:tetrapyrrole binding"/>
    <property type="evidence" value="ECO:0007669"/>
    <property type="project" value="TreeGrafter"/>
</dbReference>
<feature type="domain" description="GUN4-like" evidence="3">
    <location>
        <begin position="105"/>
        <end position="224"/>
    </location>
</feature>